<dbReference type="EMBL" id="NQVE01000017">
    <property type="protein sequence ID" value="RAL53740.1"/>
    <property type="molecule type" value="Genomic_DNA"/>
</dbReference>
<dbReference type="SUPFAM" id="SSF55200">
    <property type="entry name" value="Translation initiation factor IF3, C-terminal domain"/>
    <property type="match status" value="1"/>
</dbReference>
<dbReference type="InterPro" id="IPR019814">
    <property type="entry name" value="Translation_initiation_fac_3_N"/>
</dbReference>
<reference evidence="12 13" key="1">
    <citation type="submission" date="2018-06" db="EMBL/GenBank/DDBJ databases">
        <title>The Genome of Cuscuta australis (Dodder) Provides Insight into the Evolution of Plant Parasitism.</title>
        <authorList>
            <person name="Liu H."/>
        </authorList>
    </citation>
    <scope>NUCLEOTIDE SEQUENCE [LARGE SCALE GENOMIC DNA]</scope>
    <source>
        <strain evidence="13">cv. Yunnan</strain>
        <tissue evidence="12">Vines</tissue>
    </source>
</reference>
<evidence type="ECO:0000256" key="1">
    <source>
        <dbReference type="ARBA" id="ARBA00004229"/>
    </source>
</evidence>
<dbReference type="InterPro" id="IPR001288">
    <property type="entry name" value="Translation_initiation_fac_3"/>
</dbReference>
<dbReference type="InterPro" id="IPR019813">
    <property type="entry name" value="Translation_initiation_fac3_CS"/>
</dbReference>
<evidence type="ECO:0000256" key="8">
    <source>
        <dbReference type="ARBA" id="ARBA00057772"/>
    </source>
</evidence>
<gene>
    <name evidence="12" type="ORF">DM860_015468</name>
</gene>
<keyword evidence="4 9" id="KW-0396">Initiation factor</keyword>
<dbReference type="GO" id="GO:0003729">
    <property type="term" value="F:mRNA binding"/>
    <property type="evidence" value="ECO:0007669"/>
    <property type="project" value="UniProtKB-ARBA"/>
</dbReference>
<keyword evidence="5" id="KW-0934">Plastid</keyword>
<accession>A0A328E842</accession>
<dbReference type="AlphaFoldDB" id="A0A328E842"/>
<comment type="subunit">
    <text evidence="9">Monomer.</text>
</comment>
<dbReference type="Pfam" id="PF05198">
    <property type="entry name" value="IF3_N"/>
    <property type="match status" value="1"/>
</dbReference>
<keyword evidence="3" id="KW-0150">Chloroplast</keyword>
<dbReference type="InterPro" id="IPR036788">
    <property type="entry name" value="T_IF-3_C_sf"/>
</dbReference>
<comment type="caution">
    <text evidence="12">The sequence shown here is derived from an EMBL/GenBank/DDBJ whole genome shotgun (WGS) entry which is preliminary data.</text>
</comment>
<evidence type="ECO:0000313" key="12">
    <source>
        <dbReference type="EMBL" id="RAL53740.1"/>
    </source>
</evidence>
<dbReference type="PANTHER" id="PTHR10938:SF0">
    <property type="entry name" value="TRANSLATION INITIATION FACTOR IF-3, MITOCHONDRIAL"/>
    <property type="match status" value="1"/>
</dbReference>
<evidence type="ECO:0000256" key="9">
    <source>
        <dbReference type="RuleBase" id="RU000646"/>
    </source>
</evidence>
<name>A0A328E842_9ASTE</name>
<dbReference type="Gene3D" id="3.10.20.80">
    <property type="entry name" value="Translation initiation factor 3 (IF-3), N-terminal domain"/>
    <property type="match status" value="1"/>
</dbReference>
<dbReference type="GO" id="GO:0003743">
    <property type="term" value="F:translation initiation factor activity"/>
    <property type="evidence" value="ECO:0007669"/>
    <property type="project" value="UniProtKB-KW"/>
</dbReference>
<dbReference type="InterPro" id="IPR019815">
    <property type="entry name" value="Translation_initiation_fac_3_C"/>
</dbReference>
<evidence type="ECO:0000259" key="11">
    <source>
        <dbReference type="Pfam" id="PF05198"/>
    </source>
</evidence>
<keyword evidence="6 9" id="KW-0648">Protein biosynthesis</keyword>
<comment type="function">
    <text evidence="8">Chloroplast translation initiation factor that is essential for the coordination of leaf and chloroplast development. IF-3 binds to the 30S ribosomal subunit and shifts the equilibrium between 70S ribosomes and their 50S and 30S subunits in favor of the free subunits, thus enhancing the availability of 30S subunits on which protein synthesis initiation begins.</text>
</comment>
<evidence type="ECO:0000256" key="7">
    <source>
        <dbReference type="ARBA" id="ARBA00022946"/>
    </source>
</evidence>
<sequence length="247" mass="28093">MAGLASALTFKPILSRSNPNFLPYLHPTRLTIYLHSPTFSLSTSSVTSASISAQHFDRRGGSSDDDEALDLSVIRSNKVRLIDQEQNMVGIVSKSEALQRAEDSELDLVILSPEADPPVVRIMDYNKYRYELQKKRKDQQKKNAANRMDLKELKMGYNIDVHDYSVRLKAAQKFLKDGDKVKVIVNLKGRENEFRAKAVELLKQFQIDVGELATLEGKNFKDRNMFIVLVPNKILLQKAQEQPKEND</sequence>
<proteinExistence type="inferred from homology"/>
<evidence type="ECO:0000259" key="10">
    <source>
        <dbReference type="Pfam" id="PF00707"/>
    </source>
</evidence>
<dbReference type="FunFam" id="3.30.110.10:FF:000003">
    <property type="entry name" value="Translation initiation factor IF-3"/>
    <property type="match status" value="1"/>
</dbReference>
<dbReference type="Gene3D" id="3.30.110.10">
    <property type="entry name" value="Translation initiation factor 3 (IF-3), C-terminal domain"/>
    <property type="match status" value="1"/>
</dbReference>
<keyword evidence="7" id="KW-0809">Transit peptide</keyword>
<evidence type="ECO:0000256" key="6">
    <source>
        <dbReference type="ARBA" id="ARBA00022917"/>
    </source>
</evidence>
<comment type="similarity">
    <text evidence="2 9">Belongs to the IF-3 family.</text>
</comment>
<evidence type="ECO:0000256" key="2">
    <source>
        <dbReference type="ARBA" id="ARBA00005439"/>
    </source>
</evidence>
<evidence type="ECO:0000256" key="3">
    <source>
        <dbReference type="ARBA" id="ARBA00022528"/>
    </source>
</evidence>
<protein>
    <recommendedName>
        <fullName evidence="9">Translation initiation factor IF-3</fullName>
    </recommendedName>
</protein>
<dbReference type="PROSITE" id="PS00938">
    <property type="entry name" value="IF3"/>
    <property type="match status" value="1"/>
</dbReference>
<organism evidence="12 13">
    <name type="scientific">Cuscuta australis</name>
    <dbReference type="NCBI Taxonomy" id="267555"/>
    <lineage>
        <taxon>Eukaryota</taxon>
        <taxon>Viridiplantae</taxon>
        <taxon>Streptophyta</taxon>
        <taxon>Embryophyta</taxon>
        <taxon>Tracheophyta</taxon>
        <taxon>Spermatophyta</taxon>
        <taxon>Magnoliopsida</taxon>
        <taxon>eudicotyledons</taxon>
        <taxon>Gunneridae</taxon>
        <taxon>Pentapetalae</taxon>
        <taxon>asterids</taxon>
        <taxon>lamiids</taxon>
        <taxon>Solanales</taxon>
        <taxon>Convolvulaceae</taxon>
        <taxon>Cuscuteae</taxon>
        <taxon>Cuscuta</taxon>
        <taxon>Cuscuta subgen. Grammica</taxon>
        <taxon>Cuscuta sect. Cleistogrammica</taxon>
    </lineage>
</organism>
<feature type="domain" description="Translation initiation factor 3 N-terminal" evidence="11">
    <location>
        <begin position="74"/>
        <end position="139"/>
    </location>
</feature>
<keyword evidence="13" id="KW-1185">Reference proteome</keyword>
<dbReference type="PANTHER" id="PTHR10938">
    <property type="entry name" value="TRANSLATION INITIATION FACTOR IF-3"/>
    <property type="match status" value="1"/>
</dbReference>
<dbReference type="GO" id="GO:0009507">
    <property type="term" value="C:chloroplast"/>
    <property type="evidence" value="ECO:0007669"/>
    <property type="project" value="UniProtKB-SubCell"/>
</dbReference>
<comment type="subcellular location">
    <subcellularLocation>
        <location evidence="1 9">Plastid</location>
        <location evidence="1 9">Chloroplast</location>
    </subcellularLocation>
</comment>
<dbReference type="InterPro" id="IPR036787">
    <property type="entry name" value="T_IF-3_N_sf"/>
</dbReference>
<evidence type="ECO:0000256" key="5">
    <source>
        <dbReference type="ARBA" id="ARBA00022640"/>
    </source>
</evidence>
<dbReference type="GO" id="GO:0043022">
    <property type="term" value="F:ribosome binding"/>
    <property type="evidence" value="ECO:0007669"/>
    <property type="project" value="TreeGrafter"/>
</dbReference>
<dbReference type="NCBIfam" id="TIGR00168">
    <property type="entry name" value="infC"/>
    <property type="match status" value="1"/>
</dbReference>
<dbReference type="Proteomes" id="UP000249390">
    <property type="component" value="Unassembled WGS sequence"/>
</dbReference>
<evidence type="ECO:0000256" key="4">
    <source>
        <dbReference type="ARBA" id="ARBA00022540"/>
    </source>
</evidence>
<evidence type="ECO:0000313" key="13">
    <source>
        <dbReference type="Proteomes" id="UP000249390"/>
    </source>
</evidence>
<feature type="domain" description="Translation initiation factor 3 C-terminal" evidence="10">
    <location>
        <begin position="149"/>
        <end position="232"/>
    </location>
</feature>
<dbReference type="FunFam" id="3.10.20.80:FF:000003">
    <property type="entry name" value="Translation initiation factor IF-3"/>
    <property type="match status" value="1"/>
</dbReference>
<dbReference type="GO" id="GO:0032790">
    <property type="term" value="P:ribosome disassembly"/>
    <property type="evidence" value="ECO:0007669"/>
    <property type="project" value="TreeGrafter"/>
</dbReference>
<dbReference type="SUPFAM" id="SSF54364">
    <property type="entry name" value="Translation initiation factor IF3, N-terminal domain"/>
    <property type="match status" value="1"/>
</dbReference>
<dbReference type="Pfam" id="PF00707">
    <property type="entry name" value="IF3_C"/>
    <property type="match status" value="1"/>
</dbReference>